<dbReference type="EMBL" id="WSEM01000008">
    <property type="protein sequence ID" value="MVQ34962.1"/>
    <property type="molecule type" value="Genomic_DNA"/>
</dbReference>
<comment type="caution">
    <text evidence="9">The sequence shown here is derived from an EMBL/GenBank/DDBJ whole genome shotgun (WGS) entry which is preliminary data.</text>
</comment>
<dbReference type="Pfam" id="PF00528">
    <property type="entry name" value="BPD_transp_1"/>
    <property type="match status" value="1"/>
</dbReference>
<keyword evidence="5 7" id="KW-1133">Transmembrane helix</keyword>
<evidence type="ECO:0000256" key="1">
    <source>
        <dbReference type="ARBA" id="ARBA00004651"/>
    </source>
</evidence>
<dbReference type="SUPFAM" id="SSF161098">
    <property type="entry name" value="MetI-like"/>
    <property type="match status" value="1"/>
</dbReference>
<dbReference type="InterPro" id="IPR035906">
    <property type="entry name" value="MetI-like_sf"/>
</dbReference>
<gene>
    <name evidence="9" type="ORF">GON05_09855</name>
</gene>
<keyword evidence="2 7" id="KW-0813">Transport</keyword>
<keyword evidence="6 7" id="KW-0472">Membrane</keyword>
<proteinExistence type="inferred from homology"/>
<evidence type="ECO:0000256" key="3">
    <source>
        <dbReference type="ARBA" id="ARBA00022475"/>
    </source>
</evidence>
<reference evidence="9 10" key="1">
    <citation type="submission" date="2019-12" db="EMBL/GenBank/DDBJ databases">
        <authorList>
            <person name="Huq M.A."/>
        </authorList>
    </citation>
    <scope>NUCLEOTIDE SEQUENCE [LARGE SCALE GENOMIC DNA]</scope>
    <source>
        <strain evidence="9 10">MAH-34</strain>
    </source>
</reference>
<feature type="transmembrane region" description="Helical" evidence="7">
    <location>
        <begin position="96"/>
        <end position="115"/>
    </location>
</feature>
<feature type="transmembrane region" description="Helical" evidence="7">
    <location>
        <begin position="283"/>
        <end position="305"/>
    </location>
</feature>
<organism evidence="9 10">
    <name type="scientific">Paenibacillus anseongense</name>
    <dbReference type="NCBI Taxonomy" id="2682845"/>
    <lineage>
        <taxon>Bacteria</taxon>
        <taxon>Bacillati</taxon>
        <taxon>Bacillota</taxon>
        <taxon>Bacilli</taxon>
        <taxon>Bacillales</taxon>
        <taxon>Paenibacillaceae</taxon>
        <taxon>Paenibacillus</taxon>
    </lineage>
</organism>
<name>A0ABW9U4E6_9BACL</name>
<evidence type="ECO:0000256" key="2">
    <source>
        <dbReference type="ARBA" id="ARBA00022448"/>
    </source>
</evidence>
<evidence type="ECO:0000256" key="7">
    <source>
        <dbReference type="RuleBase" id="RU363032"/>
    </source>
</evidence>
<dbReference type="PROSITE" id="PS50928">
    <property type="entry name" value="ABC_TM1"/>
    <property type="match status" value="1"/>
</dbReference>
<keyword evidence="10" id="KW-1185">Reference proteome</keyword>
<accession>A0ABW9U4E6</accession>
<dbReference type="Gene3D" id="1.10.3720.10">
    <property type="entry name" value="MetI-like"/>
    <property type="match status" value="1"/>
</dbReference>
<comment type="subcellular location">
    <subcellularLocation>
        <location evidence="1 7">Cell membrane</location>
        <topology evidence="1 7">Multi-pass membrane protein</topology>
    </subcellularLocation>
</comment>
<feature type="transmembrane region" description="Helical" evidence="7">
    <location>
        <begin position="31"/>
        <end position="57"/>
    </location>
</feature>
<evidence type="ECO:0000259" key="8">
    <source>
        <dbReference type="PROSITE" id="PS50928"/>
    </source>
</evidence>
<protein>
    <submittedName>
        <fullName evidence="9">ABC transporter permease subunit</fullName>
    </submittedName>
</protein>
<evidence type="ECO:0000313" key="10">
    <source>
        <dbReference type="Proteomes" id="UP000467637"/>
    </source>
</evidence>
<dbReference type="InterPro" id="IPR000515">
    <property type="entry name" value="MetI-like"/>
</dbReference>
<dbReference type="PANTHER" id="PTHR43005:SF2">
    <property type="entry name" value="INTEGRAL MEMBRANE SUGAR TRANSPORT PROTEIN"/>
    <property type="match status" value="1"/>
</dbReference>
<keyword evidence="3" id="KW-1003">Cell membrane</keyword>
<dbReference type="CDD" id="cd06261">
    <property type="entry name" value="TM_PBP2"/>
    <property type="match status" value="1"/>
</dbReference>
<evidence type="ECO:0000256" key="4">
    <source>
        <dbReference type="ARBA" id="ARBA00022692"/>
    </source>
</evidence>
<evidence type="ECO:0000256" key="5">
    <source>
        <dbReference type="ARBA" id="ARBA00022989"/>
    </source>
</evidence>
<keyword evidence="4 7" id="KW-0812">Transmembrane</keyword>
<sequence length="315" mass="35961">MYRMMKAKADVVSNIPHASVRRRERIQWIPYLFIAPTVLLIVSFLFYPMLNVFYFSFLNYNPSKPFYNSFAGLDNFVKVFTDDPLFLQSLWISAKWVLVEVTLQLVFGLLVALVLNQAFRLRAFFRTAAIIPWAISGVITATMWSFLYSEHNGMMNDLLTRLHLIHSPIAWLGDTNWVFFSIVLAELWRGIPFFTITMLAALQTIPSELYESCKVDGGGRWRAFTQITLPFLKNSIILSTLLRAVWEFNNVDLIFTMTNGGPANHTMTMTMYVANQAIVAQNFGYGSALTVIGFLILMIFASSYLKLSGFGKEDK</sequence>
<comment type="similarity">
    <text evidence="7">Belongs to the binding-protein-dependent transport system permease family.</text>
</comment>
<evidence type="ECO:0000256" key="6">
    <source>
        <dbReference type="ARBA" id="ARBA00023136"/>
    </source>
</evidence>
<feature type="transmembrane region" description="Helical" evidence="7">
    <location>
        <begin position="127"/>
        <end position="147"/>
    </location>
</feature>
<dbReference type="Proteomes" id="UP000467637">
    <property type="component" value="Unassembled WGS sequence"/>
</dbReference>
<feature type="domain" description="ABC transmembrane type-1" evidence="8">
    <location>
        <begin position="90"/>
        <end position="304"/>
    </location>
</feature>
<evidence type="ECO:0000313" key="9">
    <source>
        <dbReference type="EMBL" id="MVQ34962.1"/>
    </source>
</evidence>
<dbReference type="PANTHER" id="PTHR43005">
    <property type="entry name" value="BLR7065 PROTEIN"/>
    <property type="match status" value="1"/>
</dbReference>